<dbReference type="InterPro" id="IPR050986">
    <property type="entry name" value="GutQ/KpsF_isomerases"/>
</dbReference>
<dbReference type="InterPro" id="IPR046342">
    <property type="entry name" value="CBS_dom_sf"/>
</dbReference>
<evidence type="ECO:0000256" key="1">
    <source>
        <dbReference type="ARBA" id="ARBA00008165"/>
    </source>
</evidence>
<keyword evidence="5" id="KW-0479">Metal-binding</keyword>
<dbReference type="PANTHER" id="PTHR42745:SF1">
    <property type="entry name" value="ARABINOSE 5-PHOSPHATE ISOMERASE KDSD"/>
    <property type="match status" value="1"/>
</dbReference>
<dbReference type="EMBL" id="CU466930">
    <property type="protein sequence ID" value="CAO80626.1"/>
    <property type="molecule type" value="Genomic_DNA"/>
</dbReference>
<evidence type="ECO:0000256" key="6">
    <source>
        <dbReference type="PIRSR" id="PIRSR004692-3"/>
    </source>
</evidence>
<dbReference type="eggNOG" id="COG0794">
    <property type="taxonomic scope" value="Bacteria"/>
</dbReference>
<dbReference type="GO" id="GO:1901135">
    <property type="term" value="P:carbohydrate derivative metabolic process"/>
    <property type="evidence" value="ECO:0007669"/>
    <property type="project" value="InterPro"/>
</dbReference>
<evidence type="ECO:0000256" key="2">
    <source>
        <dbReference type="ARBA" id="ARBA00022737"/>
    </source>
</evidence>
<evidence type="ECO:0000256" key="5">
    <source>
        <dbReference type="PIRSR" id="PIRSR004692-2"/>
    </source>
</evidence>
<feature type="binding site" evidence="5">
    <location>
        <position position="74"/>
    </location>
    <ligand>
        <name>Zn(2+)</name>
        <dbReference type="ChEBI" id="CHEBI:29105"/>
    </ligand>
</feature>
<dbReference type="PANTHER" id="PTHR42745">
    <property type="match status" value="1"/>
</dbReference>
<dbReference type="Gene3D" id="3.40.50.10490">
    <property type="entry name" value="Glucose-6-phosphate isomerase like protein, domain 1"/>
    <property type="match status" value="1"/>
</dbReference>
<evidence type="ECO:0000259" key="9">
    <source>
        <dbReference type="PROSITE" id="PS51464"/>
    </source>
</evidence>
<dbReference type="InterPro" id="IPR000644">
    <property type="entry name" value="CBS_dom"/>
</dbReference>
<proteinExistence type="inferred from homology"/>
<dbReference type="Gene3D" id="3.10.580.10">
    <property type="entry name" value="CBS-domain"/>
    <property type="match status" value="1"/>
</dbReference>
<dbReference type="PROSITE" id="PS51464">
    <property type="entry name" value="SIS"/>
    <property type="match status" value="1"/>
</dbReference>
<dbReference type="KEGG" id="caci:CLOAM0743"/>
<dbReference type="OrthoDB" id="9762536at2"/>
<dbReference type="Pfam" id="PF00571">
    <property type="entry name" value="CBS"/>
    <property type="match status" value="2"/>
</dbReference>
<feature type="site" description="Catalytically relevant" evidence="6">
    <location>
        <position position="144"/>
    </location>
</feature>
<feature type="site" description="Catalytically relevant" evidence="6">
    <location>
        <position position="51"/>
    </location>
</feature>
<organism evidence="10 11">
    <name type="scientific">Cloacimonas acidaminovorans (strain Evry)</name>
    <dbReference type="NCBI Taxonomy" id="459349"/>
    <lineage>
        <taxon>Bacteria</taxon>
        <taxon>Pseudomonadati</taxon>
        <taxon>Candidatus Cloacimonadota</taxon>
        <taxon>Candidatus Cloacimonadia</taxon>
        <taxon>Candidatus Cloacimonadales</taxon>
        <taxon>Candidatus Cloacimonadaceae</taxon>
        <taxon>Candidatus Cloacimonas</taxon>
    </lineage>
</organism>
<keyword evidence="11" id="KW-1185">Reference proteome</keyword>
<feature type="site" description="Catalytically relevant" evidence="6">
    <location>
        <position position="185"/>
    </location>
</feature>
<gene>
    <name evidence="10" type="ordered locus">CLOAM0743</name>
</gene>
<dbReference type="InterPro" id="IPR004800">
    <property type="entry name" value="KdsD/KpsF-type"/>
</dbReference>
<keyword evidence="10" id="KW-0413">Isomerase</keyword>
<dbReference type="eggNOG" id="COG0517">
    <property type="taxonomic scope" value="Bacteria"/>
</dbReference>
<evidence type="ECO:0000259" key="8">
    <source>
        <dbReference type="PROSITE" id="PS51371"/>
    </source>
</evidence>
<evidence type="ECO:0000313" key="11">
    <source>
        <dbReference type="Proteomes" id="UP000002019"/>
    </source>
</evidence>
<feature type="domain" description="SIS" evidence="9">
    <location>
        <begin position="33"/>
        <end position="176"/>
    </location>
</feature>
<evidence type="ECO:0000256" key="4">
    <source>
        <dbReference type="PIRNR" id="PIRNR004692"/>
    </source>
</evidence>
<protein>
    <submittedName>
        <fullName evidence="10">Carbohydrate isomerase, KpsF/GutQ family</fullName>
        <ecNumber evidence="10">5.3.1.13</ecNumber>
    </submittedName>
</protein>
<dbReference type="AlphaFoldDB" id="B0VH11"/>
<dbReference type="STRING" id="459349.CLOAM0743"/>
<name>B0VH11_CLOAI</name>
<sequence>MNIYETVQEELAKEATAIQKVAKQLSKESLEKAFDLLCKCKGKVVLTGMGKTGIIARKISATLASTGTTSIFLHAAEGIHGDLGMIESGDVVIAVSNSGNTQELINLIPFLKFNYVPIIAITGEPNSQLAKNSDVVLNCHIPKELEPLGLVPTASTTVALAVGDALAIALLKHKNFQLKDLAKFHPGGTIGKKLLLRVSDLMHSGKELPVIEEKAKMSEAIMEMTSKKLGCTAVTNKDGKLTGMITDGDLRRQLHNKGNSLLSYTAKDCMTANPKTLKPEVLAVEALNLMETYKITMIPVVDENNVPVGMLHMHDLITAGVI</sequence>
<dbReference type="HOGENOM" id="CLU_040681_13_1_0"/>
<dbReference type="FunFam" id="3.40.50.10490:FF:000011">
    <property type="entry name" value="Arabinose 5-phosphate isomerase"/>
    <property type="match status" value="1"/>
</dbReference>
<dbReference type="InterPro" id="IPR046348">
    <property type="entry name" value="SIS_dom_sf"/>
</dbReference>
<keyword evidence="3 7" id="KW-0129">CBS domain</keyword>
<dbReference type="GO" id="GO:0046872">
    <property type="term" value="F:metal ion binding"/>
    <property type="evidence" value="ECO:0007669"/>
    <property type="project" value="UniProtKB-KW"/>
</dbReference>
<accession>B0VH11</accession>
<evidence type="ECO:0000256" key="7">
    <source>
        <dbReference type="PROSITE-ProRule" id="PRU00703"/>
    </source>
</evidence>
<feature type="domain" description="CBS" evidence="8">
    <location>
        <begin position="202"/>
        <end position="261"/>
    </location>
</feature>
<feature type="domain" description="CBS" evidence="8">
    <location>
        <begin position="270"/>
        <end position="322"/>
    </location>
</feature>
<comment type="similarity">
    <text evidence="1 4">Belongs to the SIS family. GutQ/KpsF subfamily.</text>
</comment>
<keyword evidence="5" id="KW-0862">Zinc</keyword>
<dbReference type="EC" id="5.3.1.13" evidence="10"/>
<keyword evidence="2" id="KW-0677">Repeat</keyword>
<dbReference type="GO" id="GO:0019146">
    <property type="term" value="F:arabinose-5-phosphate isomerase activity"/>
    <property type="evidence" value="ECO:0007669"/>
    <property type="project" value="UniProtKB-EC"/>
</dbReference>
<dbReference type="CDD" id="cd05014">
    <property type="entry name" value="SIS_Kpsf"/>
    <property type="match status" value="1"/>
</dbReference>
<dbReference type="InterPro" id="IPR035474">
    <property type="entry name" value="SIS_Kpsf"/>
</dbReference>
<dbReference type="SMART" id="SM00116">
    <property type="entry name" value="CBS"/>
    <property type="match status" value="2"/>
</dbReference>
<feature type="site" description="Catalytically relevant" evidence="6">
    <location>
        <position position="103"/>
    </location>
</feature>
<dbReference type="SUPFAM" id="SSF53697">
    <property type="entry name" value="SIS domain"/>
    <property type="match status" value="1"/>
</dbReference>
<dbReference type="PROSITE" id="PS51371">
    <property type="entry name" value="CBS"/>
    <property type="match status" value="2"/>
</dbReference>
<dbReference type="Pfam" id="PF01380">
    <property type="entry name" value="SIS"/>
    <property type="match status" value="1"/>
</dbReference>
<evidence type="ECO:0000313" key="10">
    <source>
        <dbReference type="EMBL" id="CAO80626.1"/>
    </source>
</evidence>
<dbReference type="InterPro" id="IPR001347">
    <property type="entry name" value="SIS_dom"/>
</dbReference>
<reference evidence="10 11" key="1">
    <citation type="journal article" date="2008" name="J. Bacteriol.">
        <title>'Candidatus Cloacamonas acidaminovorans': genome sequence reconstruction provides a first glimpse of a new bacterial division.</title>
        <authorList>
            <person name="Pelletier E."/>
            <person name="Kreimeyer A."/>
            <person name="Bocs S."/>
            <person name="Rouy Z."/>
            <person name="Gyapay G."/>
            <person name="Chouari R."/>
            <person name="Riviere D."/>
            <person name="Ganesan A."/>
            <person name="Daegelen P."/>
            <person name="Sghir A."/>
            <person name="Cohen G.N."/>
            <person name="Medigue C."/>
            <person name="Weissenbach J."/>
            <person name="Le Paslier D."/>
        </authorList>
    </citation>
    <scope>NUCLEOTIDE SEQUENCE [LARGE SCALE GENOMIC DNA]</scope>
    <source>
        <strain evidence="11">Evry</strain>
    </source>
</reference>
<dbReference type="GO" id="GO:0097367">
    <property type="term" value="F:carbohydrate derivative binding"/>
    <property type="evidence" value="ECO:0007669"/>
    <property type="project" value="InterPro"/>
</dbReference>
<dbReference type="GO" id="GO:0005975">
    <property type="term" value="P:carbohydrate metabolic process"/>
    <property type="evidence" value="ECO:0007669"/>
    <property type="project" value="InterPro"/>
</dbReference>
<dbReference type="CDD" id="cd04604">
    <property type="entry name" value="CBS_pair_SIS_assoc"/>
    <property type="match status" value="1"/>
</dbReference>
<dbReference type="Proteomes" id="UP000002019">
    <property type="component" value="Chromosome"/>
</dbReference>
<dbReference type="PIRSF" id="PIRSF004692">
    <property type="entry name" value="KdsD_KpsF"/>
    <property type="match status" value="1"/>
</dbReference>
<dbReference type="NCBIfam" id="TIGR00393">
    <property type="entry name" value="kpsF"/>
    <property type="match status" value="1"/>
</dbReference>
<dbReference type="RefSeq" id="WP_015424485.1">
    <property type="nucleotide sequence ID" value="NC_020449.1"/>
</dbReference>
<evidence type="ECO:0000256" key="3">
    <source>
        <dbReference type="ARBA" id="ARBA00023122"/>
    </source>
</evidence>